<comment type="caution">
    <text evidence="2">The sequence shown here is derived from an EMBL/GenBank/DDBJ whole genome shotgun (WGS) entry which is preliminary data.</text>
</comment>
<dbReference type="AlphaFoldDB" id="A0A918WIJ2"/>
<feature type="signal peptide" evidence="1">
    <location>
        <begin position="1"/>
        <end position="22"/>
    </location>
</feature>
<keyword evidence="3" id="KW-1185">Reference proteome</keyword>
<reference evidence="2" key="2">
    <citation type="submission" date="2020-09" db="EMBL/GenBank/DDBJ databases">
        <authorList>
            <person name="Sun Q."/>
            <person name="Kim S."/>
        </authorList>
    </citation>
    <scope>NUCLEOTIDE SEQUENCE</scope>
    <source>
        <strain evidence="2">KCTC 12988</strain>
    </source>
</reference>
<sequence>MKLNAAAWMVALVVGSGSLVSGAVVTTSDQLEFVVGAGANLSVLVFDFNDGSSQSSFAWGYRWDGSASGEDMLAAVAGADANLTLDSSSFVGNVSYFDGATLHSAASDFGAGAVSWGYYLAGGFAGDDSMNNGNVDTPASILGGGVTYPTTFTISPTGASANSFGDSGRLLADGSWDVWSFGPYNPGTYAHEEPPGSEAPAAASVPEPASTGLFAFFLLCWSLRRKR</sequence>
<accession>A0A918WIJ2</accession>
<dbReference type="InterPro" id="IPR013424">
    <property type="entry name" value="Ice-binding_C"/>
</dbReference>
<keyword evidence="1" id="KW-0732">Signal</keyword>
<evidence type="ECO:0000313" key="3">
    <source>
        <dbReference type="Proteomes" id="UP000644507"/>
    </source>
</evidence>
<evidence type="ECO:0000313" key="2">
    <source>
        <dbReference type="EMBL" id="GHC46712.1"/>
    </source>
</evidence>
<protein>
    <recommendedName>
        <fullName evidence="4">PEP-CTERM protein-sorting domain-containing protein</fullName>
    </recommendedName>
</protein>
<dbReference type="RefSeq" id="WP_189567998.1">
    <property type="nucleotide sequence ID" value="NZ_BMXI01000003.1"/>
</dbReference>
<evidence type="ECO:0000256" key="1">
    <source>
        <dbReference type="SAM" id="SignalP"/>
    </source>
</evidence>
<dbReference type="NCBIfam" id="TIGR02595">
    <property type="entry name" value="PEP_CTERM"/>
    <property type="match status" value="1"/>
</dbReference>
<proteinExistence type="predicted"/>
<dbReference type="Proteomes" id="UP000644507">
    <property type="component" value="Unassembled WGS sequence"/>
</dbReference>
<dbReference type="EMBL" id="BMXI01000003">
    <property type="protein sequence ID" value="GHC46712.1"/>
    <property type="molecule type" value="Genomic_DNA"/>
</dbReference>
<name>A0A918WIJ2_9BACT</name>
<gene>
    <name evidence="2" type="ORF">GCM10007100_10460</name>
</gene>
<evidence type="ECO:0008006" key="4">
    <source>
        <dbReference type="Google" id="ProtNLM"/>
    </source>
</evidence>
<reference evidence="2" key="1">
    <citation type="journal article" date="2014" name="Int. J. Syst. Evol. Microbiol.">
        <title>Complete genome sequence of Corynebacterium casei LMG S-19264T (=DSM 44701T), isolated from a smear-ripened cheese.</title>
        <authorList>
            <consortium name="US DOE Joint Genome Institute (JGI-PGF)"/>
            <person name="Walter F."/>
            <person name="Albersmeier A."/>
            <person name="Kalinowski J."/>
            <person name="Ruckert C."/>
        </authorList>
    </citation>
    <scope>NUCLEOTIDE SEQUENCE</scope>
    <source>
        <strain evidence="2">KCTC 12988</strain>
    </source>
</reference>
<organism evidence="2 3">
    <name type="scientific">Roseibacillus persicicus</name>
    <dbReference type="NCBI Taxonomy" id="454148"/>
    <lineage>
        <taxon>Bacteria</taxon>
        <taxon>Pseudomonadati</taxon>
        <taxon>Verrucomicrobiota</taxon>
        <taxon>Verrucomicrobiia</taxon>
        <taxon>Verrucomicrobiales</taxon>
        <taxon>Verrucomicrobiaceae</taxon>
        <taxon>Roseibacillus</taxon>
    </lineage>
</organism>
<feature type="chain" id="PRO_5038013452" description="PEP-CTERM protein-sorting domain-containing protein" evidence="1">
    <location>
        <begin position="23"/>
        <end position="227"/>
    </location>
</feature>